<comment type="function">
    <text evidence="8">Catalyzes the conversion of long-chain fatty acids to their active form acyl-CoAs for both synthesis of cellular lipids, and degradation via beta-oxidation.</text>
</comment>
<proteinExistence type="inferred from homology"/>
<protein>
    <recommendedName>
        <fullName evidence="7 8">Long-chain-fatty-acid--CoA ligase</fullName>
        <ecNumber evidence="7 8">6.2.1.3</ecNumber>
    </recommendedName>
</protein>
<comment type="catalytic activity">
    <reaction evidence="8">
        <text>a long-chain fatty acid + ATP + CoA = a long-chain fatty acyl-CoA + AMP + diphosphate</text>
        <dbReference type="Rhea" id="RHEA:15421"/>
        <dbReference type="ChEBI" id="CHEBI:30616"/>
        <dbReference type="ChEBI" id="CHEBI:33019"/>
        <dbReference type="ChEBI" id="CHEBI:57287"/>
        <dbReference type="ChEBI" id="CHEBI:57560"/>
        <dbReference type="ChEBI" id="CHEBI:83139"/>
        <dbReference type="ChEBI" id="CHEBI:456215"/>
        <dbReference type="EC" id="6.2.1.3"/>
    </reaction>
</comment>
<dbReference type="Proteomes" id="UP000290289">
    <property type="component" value="Chromosome 10"/>
</dbReference>
<dbReference type="PANTHER" id="PTHR43272:SF4">
    <property type="entry name" value="LONG CHAIN ACYL-COA SYNTHETASE 2"/>
    <property type="match status" value="1"/>
</dbReference>
<evidence type="ECO:0000256" key="2">
    <source>
        <dbReference type="ARBA" id="ARBA00006432"/>
    </source>
</evidence>
<dbReference type="EMBL" id="RDQH01000336">
    <property type="protein sequence ID" value="RXH88187.1"/>
    <property type="molecule type" value="Genomic_DNA"/>
</dbReference>
<dbReference type="STRING" id="3750.A0A498J0W1"/>
<comment type="caution">
    <text evidence="10">The sequence shown here is derived from an EMBL/GenBank/DDBJ whole genome shotgun (WGS) entry which is preliminary data.</text>
</comment>
<feature type="domain" description="AMP-dependent synthetase/ligase" evidence="9">
    <location>
        <begin position="50"/>
        <end position="239"/>
    </location>
</feature>
<comment type="pathway">
    <text evidence="8">Lipid metabolism; fatty acid metabolism.</text>
</comment>
<dbReference type="GO" id="GO:0016020">
    <property type="term" value="C:membrane"/>
    <property type="evidence" value="ECO:0007669"/>
    <property type="project" value="TreeGrafter"/>
</dbReference>
<evidence type="ECO:0000256" key="4">
    <source>
        <dbReference type="ARBA" id="ARBA00022741"/>
    </source>
</evidence>
<accession>A0A498J0W1</accession>
<dbReference type="PROSITE" id="PS00455">
    <property type="entry name" value="AMP_BINDING"/>
    <property type="match status" value="1"/>
</dbReference>
<evidence type="ECO:0000313" key="11">
    <source>
        <dbReference type="Proteomes" id="UP000290289"/>
    </source>
</evidence>
<evidence type="ECO:0000313" key="10">
    <source>
        <dbReference type="EMBL" id="RXH88187.1"/>
    </source>
</evidence>
<evidence type="ECO:0000259" key="9">
    <source>
        <dbReference type="Pfam" id="PF00501"/>
    </source>
</evidence>
<keyword evidence="8" id="KW-0443">Lipid metabolism</keyword>
<dbReference type="SUPFAM" id="SSF56801">
    <property type="entry name" value="Acetyl-CoA synthetase-like"/>
    <property type="match status" value="1"/>
</dbReference>
<dbReference type="GO" id="GO:0010025">
    <property type="term" value="P:wax biosynthetic process"/>
    <property type="evidence" value="ECO:0007669"/>
    <property type="project" value="TreeGrafter"/>
</dbReference>
<evidence type="ECO:0000256" key="8">
    <source>
        <dbReference type="RuleBase" id="RU369030"/>
    </source>
</evidence>
<comment type="similarity">
    <text evidence="2 8">Belongs to the ATP-dependent AMP-binding enzyme family.</text>
</comment>
<dbReference type="GO" id="GO:0005783">
    <property type="term" value="C:endoplasmic reticulum"/>
    <property type="evidence" value="ECO:0007669"/>
    <property type="project" value="TreeGrafter"/>
</dbReference>
<keyword evidence="4 8" id="KW-0547">Nucleotide-binding</keyword>
<evidence type="ECO:0000256" key="3">
    <source>
        <dbReference type="ARBA" id="ARBA00022598"/>
    </source>
</evidence>
<dbReference type="AlphaFoldDB" id="A0A498J0W1"/>
<feature type="domain" description="AMP-dependent synthetase/ligase" evidence="9">
    <location>
        <begin position="246"/>
        <end position="429"/>
    </location>
</feature>
<sequence>MDFIVKVEEPRPAANGRPSAGPAYRSIYAKDGLMELPEGLESPWQFLSDSAKKYPSNPMLGRRQVTDTKVGPYVWLTYQEVYDAAIRMGSAIRSRGVNPGDRCGIYGSNCPQWLTAMEACNSQAITYVPLYDTLGANAVEFIINHAEVSIAFVQENKLPAVLSCLPNCSTNLKTIVSFANVSSAQKEEAEGLGGNADCELPPKRRTDICTIMYTSGTTGEPKGVRISNGAIMSEVLSVEQLLFLTDRVDVRFLLEDLQELMPTMFCGVPRVYDRIYSGIVNKVSSGGVLKKTLFQYAYNYKLANLEKGLPQEKAAPLLDKLVFDKIKQALGGRVRILLSGAAPLPRHVEEFLRVTSCSTLSQGYGLTESCGGSFTSIGNVFPMIGTVGVPITTIEARLESVPEMGYDALSSVPRGEICLRGTTLFSGYHKREDLTEEVLVDGWFHTGDIGEWQADGAMKIIDRKKNIFKLSQGEYVAVENIESKYLQCPLITSIWVYGNSFESFLVAVVVPDPKALEDWAAEHHLTDDFKSLCQNPKASKYILDELNSTGQKQQLRGFELLKAVHLEPKPFDMERDLITPTFKLKRPQLLKYYKDRIDTLYSEGKGARV</sequence>
<evidence type="ECO:0000256" key="5">
    <source>
        <dbReference type="ARBA" id="ARBA00022832"/>
    </source>
</evidence>
<comment type="subcellular location">
    <subcellularLocation>
        <location evidence="1">Cytoplasm</location>
    </subcellularLocation>
</comment>
<dbReference type="GO" id="GO:0010143">
    <property type="term" value="P:cutin biosynthetic process"/>
    <property type="evidence" value="ECO:0007669"/>
    <property type="project" value="TreeGrafter"/>
</dbReference>
<reference evidence="10 11" key="1">
    <citation type="submission" date="2018-10" db="EMBL/GenBank/DDBJ databases">
        <title>A high-quality apple genome assembly.</title>
        <authorList>
            <person name="Hu J."/>
        </authorList>
    </citation>
    <scope>NUCLEOTIDE SEQUENCE [LARGE SCALE GENOMIC DNA]</scope>
    <source>
        <strain evidence="11">cv. HFTH1</strain>
        <tissue evidence="10">Young leaf</tissue>
    </source>
</reference>
<dbReference type="EC" id="6.2.1.3" evidence="7 8"/>
<gene>
    <name evidence="10" type="ORF">DVH24_042258</name>
</gene>
<organism evidence="10 11">
    <name type="scientific">Malus domestica</name>
    <name type="common">Apple</name>
    <name type="synonym">Pyrus malus</name>
    <dbReference type="NCBI Taxonomy" id="3750"/>
    <lineage>
        <taxon>Eukaryota</taxon>
        <taxon>Viridiplantae</taxon>
        <taxon>Streptophyta</taxon>
        <taxon>Embryophyta</taxon>
        <taxon>Tracheophyta</taxon>
        <taxon>Spermatophyta</taxon>
        <taxon>Magnoliopsida</taxon>
        <taxon>eudicotyledons</taxon>
        <taxon>Gunneridae</taxon>
        <taxon>Pentapetalae</taxon>
        <taxon>rosids</taxon>
        <taxon>fabids</taxon>
        <taxon>Rosales</taxon>
        <taxon>Rosaceae</taxon>
        <taxon>Amygdaloideae</taxon>
        <taxon>Maleae</taxon>
        <taxon>Malus</taxon>
    </lineage>
</organism>
<dbReference type="CDD" id="cd05927">
    <property type="entry name" value="LC-FACS_euk"/>
    <property type="match status" value="1"/>
</dbReference>
<dbReference type="UniPathway" id="UPA00199"/>
<evidence type="ECO:0000256" key="7">
    <source>
        <dbReference type="ARBA" id="ARBA00026121"/>
    </source>
</evidence>
<dbReference type="GO" id="GO:0005524">
    <property type="term" value="F:ATP binding"/>
    <property type="evidence" value="ECO:0007669"/>
    <property type="project" value="UniProtKB-KW"/>
</dbReference>
<keyword evidence="3 8" id="KW-0436">Ligase</keyword>
<dbReference type="InterPro" id="IPR000873">
    <property type="entry name" value="AMP-dep_synth/lig_dom"/>
</dbReference>
<keyword evidence="6 8" id="KW-0067">ATP-binding</keyword>
<keyword evidence="11" id="KW-1185">Reference proteome</keyword>
<evidence type="ECO:0000256" key="6">
    <source>
        <dbReference type="ARBA" id="ARBA00022840"/>
    </source>
</evidence>
<dbReference type="GO" id="GO:0004467">
    <property type="term" value="F:long-chain fatty acid-CoA ligase activity"/>
    <property type="evidence" value="ECO:0007669"/>
    <property type="project" value="UniProtKB-EC"/>
</dbReference>
<dbReference type="InterPro" id="IPR042099">
    <property type="entry name" value="ANL_N_sf"/>
</dbReference>
<dbReference type="Pfam" id="PF00501">
    <property type="entry name" value="AMP-binding"/>
    <property type="match status" value="2"/>
</dbReference>
<keyword evidence="5 8" id="KW-0276">Fatty acid metabolism</keyword>
<dbReference type="InterPro" id="IPR020845">
    <property type="entry name" value="AMP-binding_CS"/>
</dbReference>
<dbReference type="InterPro" id="IPR045311">
    <property type="entry name" value="LC-FACS_euk"/>
</dbReference>
<evidence type="ECO:0000256" key="1">
    <source>
        <dbReference type="ARBA" id="ARBA00004496"/>
    </source>
</evidence>
<dbReference type="PANTHER" id="PTHR43272">
    <property type="entry name" value="LONG-CHAIN-FATTY-ACID--COA LIGASE"/>
    <property type="match status" value="1"/>
</dbReference>
<dbReference type="Gene3D" id="3.40.50.12780">
    <property type="entry name" value="N-terminal domain of ligase-like"/>
    <property type="match status" value="2"/>
</dbReference>
<name>A0A498J0W1_MALDO</name>